<accession>A0A7J5XWG4</accession>
<evidence type="ECO:0000313" key="2">
    <source>
        <dbReference type="EMBL" id="KAF3840458.1"/>
    </source>
</evidence>
<feature type="compositionally biased region" description="Basic and acidic residues" evidence="1">
    <location>
        <begin position="22"/>
        <end position="34"/>
    </location>
</feature>
<proteinExistence type="predicted"/>
<evidence type="ECO:0000256" key="1">
    <source>
        <dbReference type="SAM" id="MobiDB-lite"/>
    </source>
</evidence>
<feature type="compositionally biased region" description="Basic and acidic residues" evidence="1">
    <location>
        <begin position="59"/>
        <end position="71"/>
    </location>
</feature>
<dbReference type="EMBL" id="JAAKFY010000020">
    <property type="protein sequence ID" value="KAF3840458.1"/>
    <property type="molecule type" value="Genomic_DNA"/>
</dbReference>
<reference evidence="2 3" key="1">
    <citation type="submission" date="2020-03" db="EMBL/GenBank/DDBJ databases">
        <title>Dissostichus mawsoni Genome sequencing and assembly.</title>
        <authorList>
            <person name="Park H."/>
        </authorList>
    </citation>
    <scope>NUCLEOTIDE SEQUENCE [LARGE SCALE GENOMIC DNA]</scope>
    <source>
        <strain evidence="2">DM0001</strain>
        <tissue evidence="2">Muscle</tissue>
    </source>
</reference>
<dbReference type="Proteomes" id="UP000518266">
    <property type="component" value="Unassembled WGS sequence"/>
</dbReference>
<evidence type="ECO:0000313" key="3">
    <source>
        <dbReference type="Proteomes" id="UP000518266"/>
    </source>
</evidence>
<protein>
    <submittedName>
        <fullName evidence="2">Uncharacterized protein</fullName>
    </submittedName>
</protein>
<dbReference type="AlphaFoldDB" id="A0A7J5XWG4"/>
<feature type="compositionally biased region" description="Gly residues" evidence="1">
    <location>
        <begin position="37"/>
        <end position="57"/>
    </location>
</feature>
<name>A0A7J5XWG4_DISMA</name>
<organism evidence="2 3">
    <name type="scientific">Dissostichus mawsoni</name>
    <name type="common">Antarctic cod</name>
    <dbReference type="NCBI Taxonomy" id="36200"/>
    <lineage>
        <taxon>Eukaryota</taxon>
        <taxon>Metazoa</taxon>
        <taxon>Chordata</taxon>
        <taxon>Craniata</taxon>
        <taxon>Vertebrata</taxon>
        <taxon>Euteleostomi</taxon>
        <taxon>Actinopterygii</taxon>
        <taxon>Neopterygii</taxon>
        <taxon>Teleostei</taxon>
        <taxon>Neoteleostei</taxon>
        <taxon>Acanthomorphata</taxon>
        <taxon>Eupercaria</taxon>
        <taxon>Perciformes</taxon>
        <taxon>Notothenioidei</taxon>
        <taxon>Nototheniidae</taxon>
        <taxon>Dissostichus</taxon>
    </lineage>
</organism>
<feature type="region of interest" description="Disordered" evidence="1">
    <location>
        <begin position="22"/>
        <end position="80"/>
    </location>
</feature>
<keyword evidence="3" id="KW-1185">Reference proteome</keyword>
<sequence length="140" mass="15091">MAGVLLTGVQTLEALGLQVYRQRDKSSGTERERQCLLGGGGGGGGGARGGGGGARGGGSRRETPSCRREGRAASNCSLQQERGQITDYRRTTIHHHHHHHHHTWDFIALFLMLKGFRTHNADSGQGSGLIMLTHVRVQDS</sequence>
<comment type="caution">
    <text evidence="2">The sequence shown here is derived from an EMBL/GenBank/DDBJ whole genome shotgun (WGS) entry which is preliminary data.</text>
</comment>
<gene>
    <name evidence="2" type="ORF">F7725_006320</name>
</gene>